<keyword evidence="3 6" id="KW-1133">Transmembrane helix</keyword>
<dbReference type="PANTHER" id="PTHR30520:SF6">
    <property type="entry name" value="FORMATE_NITRATE FAMILY TRANSPORTER (EUROFUNG)"/>
    <property type="match status" value="1"/>
</dbReference>
<dbReference type="AlphaFoldDB" id="A0AAT9LIK2"/>
<dbReference type="NCBIfam" id="TIGR00790">
    <property type="entry name" value="fnt"/>
    <property type="match status" value="1"/>
</dbReference>
<keyword evidence="4 6" id="KW-0472">Membrane</keyword>
<evidence type="ECO:0000256" key="1">
    <source>
        <dbReference type="ARBA" id="ARBA00004141"/>
    </source>
</evidence>
<dbReference type="InterPro" id="IPR024002">
    <property type="entry name" value="For/NO2_transpt_CS"/>
</dbReference>
<reference evidence="7" key="2">
    <citation type="journal article" date="2023" name="Biology">
        <title>Prokaryotic Life Associated with Coal-Fire Gas Vents Revealed by Metagenomics.</title>
        <authorList>
            <person name="Kadnikov V.V."/>
            <person name="Mardanov A.V."/>
            <person name="Beletsky A.V."/>
            <person name="Karnachuk O.V."/>
            <person name="Ravin N.V."/>
        </authorList>
    </citation>
    <scope>NUCLEOTIDE SEQUENCE</scope>
    <source>
        <strain evidence="7">Bu02</strain>
    </source>
</reference>
<name>A0AAT9LIK2_9FIRM</name>
<dbReference type="EMBL" id="CP062796">
    <property type="protein sequence ID" value="QUL99660.1"/>
    <property type="molecule type" value="Genomic_DNA"/>
</dbReference>
<dbReference type="PANTHER" id="PTHR30520">
    <property type="entry name" value="FORMATE TRANSPORTER-RELATED"/>
    <property type="match status" value="1"/>
</dbReference>
<feature type="transmembrane region" description="Helical" evidence="6">
    <location>
        <begin position="234"/>
        <end position="256"/>
    </location>
</feature>
<dbReference type="KEGG" id="fcz:IMF26_08350"/>
<protein>
    <submittedName>
        <fullName evidence="7">Formate/nitrite transporter family protein</fullName>
    </submittedName>
</protein>
<sequence>MEISKKKASLPLSSMLVLGFLAGAFIALAAQGSTVIASDVSPFGIQRLVAGSSFATGLMLVILAGGELFTGNSLMTVGLFSGTISFRELLRNWVTVYAGNFLGALALAGLMNSSGLWHLNGAKVGLSVVNTALGKVSMSFTEALARGVLCNWLVCLAVWIATGAQSASGKILGIFFPIMLFVASGFEHSIANMYYIPAGILAAHDPKIAALPAFPSQALATGNLSWGGFLAKNLLPVTLGNIIGGVLFVGFLYWAVYVRPAMGGGR</sequence>
<evidence type="ECO:0000256" key="2">
    <source>
        <dbReference type="ARBA" id="ARBA00022692"/>
    </source>
</evidence>
<evidence type="ECO:0000313" key="7">
    <source>
        <dbReference type="EMBL" id="QUL99660.1"/>
    </source>
</evidence>
<dbReference type="Pfam" id="PF01226">
    <property type="entry name" value="Form_Nir_trans"/>
    <property type="match status" value="1"/>
</dbReference>
<dbReference type="InterPro" id="IPR000292">
    <property type="entry name" value="For/NO2_transpt"/>
</dbReference>
<dbReference type="PROSITE" id="PS01005">
    <property type="entry name" value="FORMATE_NITRITE_TP_1"/>
    <property type="match status" value="1"/>
</dbReference>
<evidence type="ECO:0000256" key="4">
    <source>
        <dbReference type="ARBA" id="ARBA00023136"/>
    </source>
</evidence>
<dbReference type="PROSITE" id="PS01006">
    <property type="entry name" value="FORMATE_NITRITE_TP_2"/>
    <property type="match status" value="1"/>
</dbReference>
<keyword evidence="2 6" id="KW-0812">Transmembrane</keyword>
<feature type="transmembrane region" description="Helical" evidence="6">
    <location>
        <begin position="174"/>
        <end position="196"/>
    </location>
</feature>
<dbReference type="GO" id="GO:0005886">
    <property type="term" value="C:plasma membrane"/>
    <property type="evidence" value="ECO:0007669"/>
    <property type="project" value="TreeGrafter"/>
</dbReference>
<evidence type="ECO:0000256" key="5">
    <source>
        <dbReference type="ARBA" id="ARBA00049660"/>
    </source>
</evidence>
<evidence type="ECO:0000256" key="6">
    <source>
        <dbReference type="SAM" id="Phobius"/>
    </source>
</evidence>
<dbReference type="GO" id="GO:0015499">
    <property type="term" value="F:formate transmembrane transporter activity"/>
    <property type="evidence" value="ECO:0007669"/>
    <property type="project" value="TreeGrafter"/>
</dbReference>
<comment type="subcellular location">
    <subcellularLocation>
        <location evidence="1">Membrane</location>
        <topology evidence="1">Multi-pass membrane protein</topology>
    </subcellularLocation>
</comment>
<proteinExistence type="inferred from homology"/>
<evidence type="ECO:0000256" key="3">
    <source>
        <dbReference type="ARBA" id="ARBA00022989"/>
    </source>
</evidence>
<organism evidence="7">
    <name type="scientific">Candidatus Fermentithermobacillus carboniphilus</name>
    <dbReference type="NCBI Taxonomy" id="3085328"/>
    <lineage>
        <taxon>Bacteria</taxon>
        <taxon>Bacillati</taxon>
        <taxon>Bacillota</taxon>
        <taxon>Candidatus Fermentithermobacillia</taxon>
        <taxon>Candidatus Fermentithermobacillales</taxon>
        <taxon>Candidatus Fermentithermobacillaceae</taxon>
        <taxon>Candidatus Fermentithermobacillus</taxon>
    </lineage>
</organism>
<gene>
    <name evidence="7" type="ORF">IMF26_08350</name>
</gene>
<feature type="transmembrane region" description="Helical" evidence="6">
    <location>
        <begin position="143"/>
        <end position="162"/>
    </location>
</feature>
<feature type="transmembrane region" description="Helical" evidence="6">
    <location>
        <begin position="48"/>
        <end position="69"/>
    </location>
</feature>
<accession>A0AAT9LIK2</accession>
<dbReference type="Gene3D" id="1.20.1080.10">
    <property type="entry name" value="Glycerol uptake facilitator protein"/>
    <property type="match status" value="1"/>
</dbReference>
<comment type="similarity">
    <text evidence="5">Belongs to the FNT transporter (TC 1.A.16) family.</text>
</comment>
<dbReference type="InterPro" id="IPR023271">
    <property type="entry name" value="Aquaporin-like"/>
</dbReference>
<feature type="transmembrane region" description="Helical" evidence="6">
    <location>
        <begin position="90"/>
        <end position="111"/>
    </location>
</feature>
<reference evidence="7" key="1">
    <citation type="submission" date="2020-10" db="EMBL/GenBank/DDBJ databases">
        <authorList>
            <person name="Kadnikov V."/>
            <person name="Beletsky A.V."/>
            <person name="Mardanov A.V."/>
            <person name="Karnachuk O.V."/>
            <person name="Ravin N.V."/>
        </authorList>
    </citation>
    <scope>NUCLEOTIDE SEQUENCE</scope>
    <source>
        <strain evidence="7">Bu02</strain>
    </source>
</reference>